<dbReference type="Proteomes" id="UP000281549">
    <property type="component" value="Unassembled WGS sequence"/>
</dbReference>
<keyword evidence="6 10" id="KW-0812">Transmembrane</keyword>
<keyword evidence="9 10" id="KW-0472">Membrane</keyword>
<feature type="transmembrane region" description="Helical" evidence="10">
    <location>
        <begin position="325"/>
        <end position="345"/>
    </location>
</feature>
<comment type="subcellular location">
    <subcellularLocation>
        <location evidence="2">Membrane</location>
        <topology evidence="2">Multi-pass membrane protein</topology>
    </subcellularLocation>
</comment>
<keyword evidence="5" id="KW-0808">Transferase</keyword>
<dbReference type="PANTHER" id="PTHR13145">
    <property type="entry name" value="SSM4 PROTEIN"/>
    <property type="match status" value="1"/>
</dbReference>
<dbReference type="EC" id="2.3.2.27" evidence="4"/>
<evidence type="ECO:0000256" key="6">
    <source>
        <dbReference type="ARBA" id="ARBA00022692"/>
    </source>
</evidence>
<keyword evidence="8 10" id="KW-1133">Transmembrane helix</keyword>
<evidence type="ECO:0000256" key="3">
    <source>
        <dbReference type="ARBA" id="ARBA00004906"/>
    </source>
</evidence>
<feature type="transmembrane region" description="Helical" evidence="10">
    <location>
        <begin position="365"/>
        <end position="389"/>
    </location>
</feature>
<gene>
    <name evidence="11" type="ORF">ROZALSC1DRAFT_25457</name>
</gene>
<dbReference type="GO" id="GO:0036503">
    <property type="term" value="P:ERAD pathway"/>
    <property type="evidence" value="ECO:0007669"/>
    <property type="project" value="TreeGrafter"/>
</dbReference>
<proteinExistence type="predicted"/>
<evidence type="ECO:0000313" key="12">
    <source>
        <dbReference type="Proteomes" id="UP000281549"/>
    </source>
</evidence>
<accession>A0A4P9YAJ3</accession>
<dbReference type="GO" id="GO:0061630">
    <property type="term" value="F:ubiquitin protein ligase activity"/>
    <property type="evidence" value="ECO:0007669"/>
    <property type="project" value="UniProtKB-EC"/>
</dbReference>
<evidence type="ECO:0000256" key="8">
    <source>
        <dbReference type="ARBA" id="ARBA00022989"/>
    </source>
</evidence>
<feature type="non-terminal residue" evidence="11">
    <location>
        <position position="403"/>
    </location>
</feature>
<evidence type="ECO:0000256" key="1">
    <source>
        <dbReference type="ARBA" id="ARBA00000900"/>
    </source>
</evidence>
<comment type="catalytic activity">
    <reaction evidence="1">
        <text>S-ubiquitinyl-[E2 ubiquitin-conjugating enzyme]-L-cysteine + [acceptor protein]-L-lysine = [E2 ubiquitin-conjugating enzyme]-L-cysteine + N(6)-ubiquitinyl-[acceptor protein]-L-lysine.</text>
        <dbReference type="EC" id="2.3.2.27"/>
    </reaction>
</comment>
<evidence type="ECO:0000256" key="2">
    <source>
        <dbReference type="ARBA" id="ARBA00004141"/>
    </source>
</evidence>
<sequence>NTSNSDNVLTDTTSTIPTPTIPIMISESLSTQQCNGTETETTSSIMALGSVSLTNSSFFGIASSGITASSFITSSTLTTISISTISTKYDSATNISDIIERISTTNAFTESSFVETRTSLSKSIGTSTLSISTTRKPSSKYVTTTIYQSDSYSYGVSYSIDSQSSVTSKSSTRRSSPYFSVLNPPNVTIPNSFELSTTKLYNTTRTSAINYSGQITTDNSQSGTLAISSSIGGALIVLVGAGAFIIARRRRRSRRTYFSNVLPILQTTTITNGITDLRRYCELCKHPFQFRSVYREDMPNALPLSVFLLGMLKRLAMVLKKFSRYWLAVFVWSILTPQIAYRIFFYLSGITLVEETEDMDEGFKIVLHNFLGTSIMLFCVGFVMSVIFFRDAIATHQTLDEVQ</sequence>
<evidence type="ECO:0000256" key="7">
    <source>
        <dbReference type="ARBA" id="ARBA00022786"/>
    </source>
</evidence>
<evidence type="ECO:0000256" key="9">
    <source>
        <dbReference type="ARBA" id="ARBA00023136"/>
    </source>
</evidence>
<protein>
    <recommendedName>
        <fullName evidence="4">RING-type E3 ubiquitin transferase</fullName>
        <ecNumber evidence="4">2.3.2.27</ecNumber>
    </recommendedName>
</protein>
<keyword evidence="7" id="KW-0833">Ubl conjugation pathway</keyword>
<evidence type="ECO:0000256" key="10">
    <source>
        <dbReference type="SAM" id="Phobius"/>
    </source>
</evidence>
<evidence type="ECO:0000313" key="11">
    <source>
        <dbReference type="EMBL" id="RKP16283.1"/>
    </source>
</evidence>
<reference evidence="12" key="1">
    <citation type="journal article" date="2018" name="Nat. Microbiol.">
        <title>Leveraging single-cell genomics to expand the fungal tree of life.</title>
        <authorList>
            <person name="Ahrendt S.R."/>
            <person name="Quandt C.A."/>
            <person name="Ciobanu D."/>
            <person name="Clum A."/>
            <person name="Salamov A."/>
            <person name="Andreopoulos B."/>
            <person name="Cheng J.F."/>
            <person name="Woyke T."/>
            <person name="Pelin A."/>
            <person name="Henrissat B."/>
            <person name="Reynolds N.K."/>
            <person name="Benny G.L."/>
            <person name="Smith M.E."/>
            <person name="James T.Y."/>
            <person name="Grigoriev I.V."/>
        </authorList>
    </citation>
    <scope>NUCLEOTIDE SEQUENCE [LARGE SCALE GENOMIC DNA]</scope>
    <source>
        <strain evidence="12">CSF55</strain>
    </source>
</reference>
<dbReference type="PANTHER" id="PTHR13145:SF0">
    <property type="entry name" value="E3 UBIQUITIN-PROTEIN LIGASE MARCHF6"/>
    <property type="match status" value="1"/>
</dbReference>
<organism evidence="11 12">
    <name type="scientific">Rozella allomycis (strain CSF55)</name>
    <dbReference type="NCBI Taxonomy" id="988480"/>
    <lineage>
        <taxon>Eukaryota</taxon>
        <taxon>Fungi</taxon>
        <taxon>Fungi incertae sedis</taxon>
        <taxon>Cryptomycota</taxon>
        <taxon>Cryptomycota incertae sedis</taxon>
        <taxon>Rozella</taxon>
    </lineage>
</organism>
<comment type="pathway">
    <text evidence="3">Protein modification; protein ubiquitination.</text>
</comment>
<dbReference type="GO" id="GO:0005789">
    <property type="term" value="C:endoplasmic reticulum membrane"/>
    <property type="evidence" value="ECO:0007669"/>
    <property type="project" value="TreeGrafter"/>
</dbReference>
<feature type="non-terminal residue" evidence="11">
    <location>
        <position position="1"/>
    </location>
</feature>
<name>A0A4P9YAJ3_ROZAC</name>
<evidence type="ECO:0000256" key="4">
    <source>
        <dbReference type="ARBA" id="ARBA00012483"/>
    </source>
</evidence>
<dbReference type="AlphaFoldDB" id="A0A4P9YAJ3"/>
<evidence type="ECO:0000256" key="5">
    <source>
        <dbReference type="ARBA" id="ARBA00022679"/>
    </source>
</evidence>
<dbReference type="EMBL" id="ML006731">
    <property type="protein sequence ID" value="RKP16283.1"/>
    <property type="molecule type" value="Genomic_DNA"/>
</dbReference>
<feature type="transmembrane region" description="Helical" evidence="10">
    <location>
        <begin position="225"/>
        <end position="247"/>
    </location>
</feature>